<name>A0A415G739_9FIRM</name>
<dbReference type="Proteomes" id="UP000283497">
    <property type="component" value="Unassembled WGS sequence"/>
</dbReference>
<evidence type="ECO:0000259" key="2">
    <source>
        <dbReference type="PROSITE" id="PS50234"/>
    </source>
</evidence>
<dbReference type="AlphaFoldDB" id="A0A415G739"/>
<sequence length="671" mass="76404">MITLEEKEVWIRRYYPFCESYMKMALADRNKIPQLEIRLDKGSYTDHSIIHIGISELEENDEESLLRSVLFLIGHEVQHVRSTSQRAWMYGMNRGFQVILEEYADKTETKRKVFRKEADYEVYIEELAAKGFHISTNSLQQFVHFIANSLEDGRIERIRCVKRPGFKDYMIAFRGRDWKKNEVEPSFVQNLDDPRTYLLLVLNQILNLATMSIYQKGFTKICPIDSRPQILIHSLMSDIAAGVASANCRGCMECAIAICKKLAVEIIEASKLTPLEELLSEILSFLIEECGSSSFEGTDSRNEETSSGSSGVLFGKSELEGELNSSQEDEKNSINQKNHSTGDSPEKEECMDGLITAAKAASDDEIADAVRDVYIGERLNKKRKEDFIDKEKAVDDDSLPDLEDVNTHYDTQINLNEEARTYPANERMPFELKGQANVLKRKVEKIFHNMQKPILRGRRTGQLDAAMAYKLAMNQMDCFMKKGEVSEFDGCAYFLADNSGSMQGNRQENCCKALAKIEHAFQDVMPLKIVAFNADDCYSVRHQVLKNWSEKVSSNGSYNFLTHCYANGGNKDGYSIRVATEELLHRPERKKILIVLSDGLPSAYEKNDGKKDVNDAVRKARKAGISVISIFFGDDSERSAFVKMYEKNCIITEPEGIDAELVRLMKRFCFR</sequence>
<evidence type="ECO:0000313" key="4">
    <source>
        <dbReference type="Proteomes" id="UP000283497"/>
    </source>
</evidence>
<feature type="compositionally biased region" description="Polar residues" evidence="1">
    <location>
        <begin position="333"/>
        <end position="343"/>
    </location>
</feature>
<dbReference type="InterPro" id="IPR036465">
    <property type="entry name" value="vWFA_dom_sf"/>
</dbReference>
<dbReference type="EMBL" id="QRNJ01000028">
    <property type="protein sequence ID" value="RHK39132.1"/>
    <property type="molecule type" value="Genomic_DNA"/>
</dbReference>
<feature type="region of interest" description="Disordered" evidence="1">
    <location>
        <begin position="294"/>
        <end position="348"/>
    </location>
</feature>
<dbReference type="PANTHER" id="PTHR41248:SF1">
    <property type="entry name" value="NORD PROTEIN"/>
    <property type="match status" value="1"/>
</dbReference>
<evidence type="ECO:0000256" key="1">
    <source>
        <dbReference type="SAM" id="MobiDB-lite"/>
    </source>
</evidence>
<protein>
    <submittedName>
        <fullName evidence="3">VWA domain-containing protein</fullName>
    </submittedName>
</protein>
<accession>A0A415G739</accession>
<dbReference type="SUPFAM" id="SSF53300">
    <property type="entry name" value="vWA-like"/>
    <property type="match status" value="1"/>
</dbReference>
<comment type="caution">
    <text evidence="3">The sequence shown here is derived from an EMBL/GenBank/DDBJ whole genome shotgun (WGS) entry which is preliminary data.</text>
</comment>
<dbReference type="Pfam" id="PF00092">
    <property type="entry name" value="VWA"/>
    <property type="match status" value="1"/>
</dbReference>
<reference evidence="3 4" key="1">
    <citation type="submission" date="2018-08" db="EMBL/GenBank/DDBJ databases">
        <title>A genome reference for cultivated species of the human gut microbiota.</title>
        <authorList>
            <person name="Zou Y."/>
            <person name="Xue W."/>
            <person name="Luo G."/>
        </authorList>
    </citation>
    <scope>NUCLEOTIDE SEQUENCE [LARGE SCALE GENOMIC DNA]</scope>
    <source>
        <strain evidence="3 4">AF45-14BH</strain>
    </source>
</reference>
<gene>
    <name evidence="3" type="ORF">DW068_08200</name>
</gene>
<dbReference type="PROSITE" id="PS50234">
    <property type="entry name" value="VWFA"/>
    <property type="match status" value="1"/>
</dbReference>
<dbReference type="PANTHER" id="PTHR41248">
    <property type="entry name" value="NORD PROTEIN"/>
    <property type="match status" value="1"/>
</dbReference>
<dbReference type="Gene3D" id="3.40.50.410">
    <property type="entry name" value="von Willebrand factor, type A domain"/>
    <property type="match status" value="1"/>
</dbReference>
<dbReference type="InterPro" id="IPR051928">
    <property type="entry name" value="NorD/CobT"/>
</dbReference>
<dbReference type="InterPro" id="IPR002035">
    <property type="entry name" value="VWF_A"/>
</dbReference>
<feature type="domain" description="VWFA" evidence="2">
    <location>
        <begin position="491"/>
        <end position="671"/>
    </location>
</feature>
<dbReference type="RefSeq" id="WP_118314530.1">
    <property type="nucleotide sequence ID" value="NZ_QRNJ01000028.1"/>
</dbReference>
<proteinExistence type="predicted"/>
<organism evidence="3 4">
    <name type="scientific">Anaerobutyricum hallii</name>
    <dbReference type="NCBI Taxonomy" id="39488"/>
    <lineage>
        <taxon>Bacteria</taxon>
        <taxon>Bacillati</taxon>
        <taxon>Bacillota</taxon>
        <taxon>Clostridia</taxon>
        <taxon>Lachnospirales</taxon>
        <taxon>Lachnospiraceae</taxon>
        <taxon>Anaerobutyricum</taxon>
    </lineage>
</organism>
<evidence type="ECO:0000313" key="3">
    <source>
        <dbReference type="EMBL" id="RHK39132.1"/>
    </source>
</evidence>